<dbReference type="InterPro" id="IPR012340">
    <property type="entry name" value="NA-bd_OB-fold"/>
</dbReference>
<keyword evidence="3 6" id="KW-0238">DNA-binding</keyword>
<dbReference type="GO" id="GO:0009379">
    <property type="term" value="C:Holliday junction helicase complex"/>
    <property type="evidence" value="ECO:0007669"/>
    <property type="project" value="InterPro"/>
</dbReference>
<proteinExistence type="inferred from homology"/>
<evidence type="ECO:0000256" key="6">
    <source>
        <dbReference type="HAMAP-Rule" id="MF_00031"/>
    </source>
</evidence>
<keyword evidence="9" id="KW-0547">Nucleotide-binding</keyword>
<gene>
    <name evidence="6" type="primary">ruvA</name>
    <name evidence="9" type="ORF">Q664_17300</name>
</gene>
<dbReference type="HAMAP" id="MF_00031">
    <property type="entry name" value="DNA_HJ_migration_RuvA"/>
    <property type="match status" value="1"/>
</dbReference>
<keyword evidence="2 6" id="KW-0227">DNA damage</keyword>
<evidence type="ECO:0000256" key="5">
    <source>
        <dbReference type="ARBA" id="ARBA00023204"/>
    </source>
</evidence>
<evidence type="ECO:0000313" key="9">
    <source>
        <dbReference type="EMBL" id="KFA92073.1"/>
    </source>
</evidence>
<accession>A0A084SUD8</accession>
<evidence type="ECO:0000259" key="7">
    <source>
        <dbReference type="Pfam" id="PF01330"/>
    </source>
</evidence>
<dbReference type="Proteomes" id="UP000028547">
    <property type="component" value="Unassembled WGS sequence"/>
</dbReference>
<comment type="domain">
    <text evidence="6">Has three domains with a flexible linker between the domains II and III and assumes an 'L' shape. Domain III is highly mobile and contacts RuvB.</text>
</comment>
<evidence type="ECO:0000256" key="2">
    <source>
        <dbReference type="ARBA" id="ARBA00022763"/>
    </source>
</evidence>
<dbReference type="NCBIfam" id="TIGR00084">
    <property type="entry name" value="ruvA"/>
    <property type="match status" value="1"/>
</dbReference>
<dbReference type="InterPro" id="IPR000085">
    <property type="entry name" value="RuvA"/>
</dbReference>
<dbReference type="Gene3D" id="1.10.8.10">
    <property type="entry name" value="DNA helicase RuvA subunit, C-terminal domain"/>
    <property type="match status" value="1"/>
</dbReference>
<dbReference type="GO" id="GO:0048476">
    <property type="term" value="C:Holliday junction resolvase complex"/>
    <property type="evidence" value="ECO:0007669"/>
    <property type="project" value="UniProtKB-UniRule"/>
</dbReference>
<dbReference type="GO" id="GO:0006310">
    <property type="term" value="P:DNA recombination"/>
    <property type="evidence" value="ECO:0007669"/>
    <property type="project" value="UniProtKB-UniRule"/>
</dbReference>
<keyword evidence="4 6" id="KW-0233">DNA recombination</keyword>
<evidence type="ECO:0000256" key="4">
    <source>
        <dbReference type="ARBA" id="ARBA00023172"/>
    </source>
</evidence>
<feature type="region of interest" description="Domain III" evidence="6">
    <location>
        <begin position="149"/>
        <end position="203"/>
    </location>
</feature>
<evidence type="ECO:0000256" key="1">
    <source>
        <dbReference type="ARBA" id="ARBA00022490"/>
    </source>
</evidence>
<dbReference type="InterPro" id="IPR011114">
    <property type="entry name" value="RuvA_C"/>
</dbReference>
<dbReference type="GO" id="GO:0005737">
    <property type="term" value="C:cytoplasm"/>
    <property type="evidence" value="ECO:0007669"/>
    <property type="project" value="UniProtKB-SubCell"/>
</dbReference>
<dbReference type="Pfam" id="PF01330">
    <property type="entry name" value="RuvA_N"/>
    <property type="match status" value="1"/>
</dbReference>
<comment type="subcellular location">
    <subcellularLocation>
        <location evidence="6">Cytoplasm</location>
    </subcellularLocation>
</comment>
<sequence length="203" mass="21839">MIAALRGNVLEKSLEEATIDVGGVGYRVFFSSLTLGRLPAEGQPVQVRVRTVVREDAFELFGFLSRSEEELFLLLNSVSHVGPRLALAVLSGMEVPELVAALGRGEVARLTKIHGVGKKTAERLVLELKDKVKTLHLEQVAAQAKPVAPESAQRADLVSALINLGYKQPQAEKAAESASERLGAEAAFQALFREALKSLRTGA</sequence>
<keyword evidence="5 6" id="KW-0234">DNA repair</keyword>
<keyword evidence="9" id="KW-0347">Helicase</keyword>
<dbReference type="Pfam" id="PF07499">
    <property type="entry name" value="RuvA_C"/>
    <property type="match status" value="1"/>
</dbReference>
<feature type="domain" description="DNA helicase Holliday junction RuvA type" evidence="7">
    <location>
        <begin position="1"/>
        <end position="62"/>
    </location>
</feature>
<comment type="similarity">
    <text evidence="6">Belongs to the RuvA family.</text>
</comment>
<dbReference type="GO" id="GO:0005524">
    <property type="term" value="F:ATP binding"/>
    <property type="evidence" value="ECO:0007669"/>
    <property type="project" value="InterPro"/>
</dbReference>
<dbReference type="EMBL" id="JPMI01000109">
    <property type="protein sequence ID" value="KFA92073.1"/>
    <property type="molecule type" value="Genomic_DNA"/>
</dbReference>
<dbReference type="GO" id="GO:0000400">
    <property type="term" value="F:four-way junction DNA binding"/>
    <property type="evidence" value="ECO:0007669"/>
    <property type="project" value="UniProtKB-UniRule"/>
</dbReference>
<reference evidence="9 10" key="1">
    <citation type="submission" date="2014-07" db="EMBL/GenBank/DDBJ databases">
        <title>Draft Genome Sequence of Gephyronic Acid Producer, Cystobacter violaceus Strain Cb vi76.</title>
        <authorList>
            <person name="Stevens D.C."/>
            <person name="Young J."/>
            <person name="Carmichael R."/>
            <person name="Tan J."/>
            <person name="Taylor R.E."/>
        </authorList>
    </citation>
    <scope>NUCLEOTIDE SEQUENCE [LARGE SCALE GENOMIC DNA]</scope>
    <source>
        <strain evidence="9 10">Cb vi76</strain>
    </source>
</reference>
<keyword evidence="1 6" id="KW-0963">Cytoplasm</keyword>
<dbReference type="CDD" id="cd14332">
    <property type="entry name" value="UBA_RuvA_C"/>
    <property type="match status" value="1"/>
</dbReference>
<dbReference type="AlphaFoldDB" id="A0A084SUD8"/>
<comment type="caution">
    <text evidence="6">Lacks conserved residue(s) required for the propagation of feature annotation.</text>
</comment>
<dbReference type="SUPFAM" id="SSF46929">
    <property type="entry name" value="DNA helicase RuvA subunit, C-terminal domain"/>
    <property type="match status" value="1"/>
</dbReference>
<name>A0A084SUD8_9BACT</name>
<dbReference type="InterPro" id="IPR036267">
    <property type="entry name" value="RuvA_C_sf"/>
</dbReference>
<dbReference type="InterPro" id="IPR010994">
    <property type="entry name" value="RuvA_2-like"/>
</dbReference>
<evidence type="ECO:0000256" key="3">
    <source>
        <dbReference type="ARBA" id="ARBA00023125"/>
    </source>
</evidence>
<comment type="caution">
    <text evidence="9">The sequence shown here is derived from an EMBL/GenBank/DDBJ whole genome shotgun (WGS) entry which is preliminary data.</text>
</comment>
<comment type="function">
    <text evidence="6">The RuvA-RuvB-RuvC complex processes Holliday junction (HJ) DNA during genetic recombination and DNA repair, while the RuvA-RuvB complex plays an important role in the rescue of blocked DNA replication forks via replication fork reversal (RFR). RuvA specifically binds to HJ cruciform DNA, conferring on it an open structure. The RuvB hexamer acts as an ATP-dependent pump, pulling dsDNA into and through the RuvAB complex. HJ branch migration allows RuvC to scan DNA until it finds its consensus sequence, where it cleaves and resolves the cruciform DNA.</text>
</comment>
<evidence type="ECO:0000259" key="8">
    <source>
        <dbReference type="Pfam" id="PF07499"/>
    </source>
</evidence>
<feature type="region of interest" description="Domain I" evidence="6">
    <location>
        <begin position="1"/>
        <end position="64"/>
    </location>
</feature>
<keyword evidence="9" id="KW-0067">ATP-binding</keyword>
<dbReference type="SUPFAM" id="SSF50249">
    <property type="entry name" value="Nucleic acid-binding proteins"/>
    <property type="match status" value="1"/>
</dbReference>
<dbReference type="GO" id="GO:0006281">
    <property type="term" value="P:DNA repair"/>
    <property type="evidence" value="ECO:0007669"/>
    <property type="project" value="UniProtKB-UniRule"/>
</dbReference>
<organism evidence="9 10">
    <name type="scientific">Archangium violaceum Cb vi76</name>
    <dbReference type="NCBI Taxonomy" id="1406225"/>
    <lineage>
        <taxon>Bacteria</taxon>
        <taxon>Pseudomonadati</taxon>
        <taxon>Myxococcota</taxon>
        <taxon>Myxococcia</taxon>
        <taxon>Myxococcales</taxon>
        <taxon>Cystobacterineae</taxon>
        <taxon>Archangiaceae</taxon>
        <taxon>Archangium</taxon>
    </lineage>
</organism>
<dbReference type="Gene3D" id="1.10.150.20">
    <property type="entry name" value="5' to 3' exonuclease, C-terminal subdomain"/>
    <property type="match status" value="1"/>
</dbReference>
<dbReference type="GO" id="GO:0009378">
    <property type="term" value="F:four-way junction helicase activity"/>
    <property type="evidence" value="ECO:0007669"/>
    <property type="project" value="InterPro"/>
</dbReference>
<dbReference type="RefSeq" id="WP_043395925.1">
    <property type="nucleotide sequence ID" value="NZ_JPMI01000109.1"/>
</dbReference>
<dbReference type="Pfam" id="PF14520">
    <property type="entry name" value="HHH_5"/>
    <property type="match status" value="1"/>
</dbReference>
<dbReference type="Gene3D" id="2.40.50.140">
    <property type="entry name" value="Nucleic acid-binding proteins"/>
    <property type="match status" value="1"/>
</dbReference>
<dbReference type="InterPro" id="IPR013849">
    <property type="entry name" value="DNA_helicase_Holl-junc_RuvA_I"/>
</dbReference>
<evidence type="ECO:0000313" key="10">
    <source>
        <dbReference type="Proteomes" id="UP000028547"/>
    </source>
</evidence>
<feature type="domain" description="Holliday junction DNA helicase RuvA C-terminal" evidence="8">
    <location>
        <begin position="153"/>
        <end position="199"/>
    </location>
</feature>
<protein>
    <recommendedName>
        <fullName evidence="6">Holliday junction branch migration complex subunit RuvA</fullName>
    </recommendedName>
</protein>
<comment type="subunit">
    <text evidence="6">Homotetramer. Forms an RuvA(8)-RuvB(12)-Holliday junction (HJ) complex. HJ DNA is sandwiched between 2 RuvA tetramers; dsDNA enters through RuvA and exits via RuvB. An RuvB hexamer assembles on each DNA strand where it exits the tetramer. Each RuvB hexamer is contacted by two RuvA subunits (via domain III) on 2 adjacent RuvB subunits; this complex drives branch migration. In the full resolvosome a probable DNA-RuvA(4)-RuvB(12)-RuvC(2) complex forms which resolves the HJ.</text>
</comment>
<dbReference type="SUPFAM" id="SSF47781">
    <property type="entry name" value="RuvA domain 2-like"/>
    <property type="match status" value="1"/>
</dbReference>
<keyword evidence="9" id="KW-0378">Hydrolase</keyword>